<name>A0A2K4ZPX8_9FIRM</name>
<dbReference type="RefSeq" id="WP_146040208.1">
    <property type="nucleotide sequence ID" value="NZ_JANJZD010000042.1"/>
</dbReference>
<organism evidence="2 3">
    <name type="scientific">Acetatifactor muris</name>
    <dbReference type="NCBI Taxonomy" id="879566"/>
    <lineage>
        <taxon>Bacteria</taxon>
        <taxon>Bacillati</taxon>
        <taxon>Bacillota</taxon>
        <taxon>Clostridia</taxon>
        <taxon>Lachnospirales</taxon>
        <taxon>Lachnospiraceae</taxon>
        <taxon>Acetatifactor</taxon>
    </lineage>
</organism>
<protein>
    <recommendedName>
        <fullName evidence="1">Peptidase M16 N-terminal domain-containing protein</fullName>
    </recommendedName>
</protein>
<gene>
    <name evidence="2" type="ORF">AMURIS_05309</name>
</gene>
<keyword evidence="3" id="KW-1185">Reference proteome</keyword>
<proteinExistence type="predicted"/>
<sequence length="353" mass="41371">MILKNIMCVTGNYSTGCLCIYITCGANDEPRDKNGLSHLCEHFYIKLLSNKYLSAVRDVNFRCVGYTDYMYTIINILFTENEINLNHVIKALDVREKDLYIGQDYFEKSRTEVISECKIRNKCISESVIANSYLTNGNVNYVPLGDVDSICSINYKEFAKFFKHKYCDFQCFFLLQNSYESLEVRTLKHQKAKNKSHKVSVAGKYLISDLCKQKIYYRITIEDYVYNLCIAILEYIIGNKVLSNMDISFMKKSISEKFMYEIICIDSREENIGAKIYDLITGYELNESDIYQAKREIILHLKSNRLFDLNYAINNIINHFIYNENFLLNDEQIRDVIVKIEDITFVQLQQIKK</sequence>
<evidence type="ECO:0000259" key="1">
    <source>
        <dbReference type="Pfam" id="PF00675"/>
    </source>
</evidence>
<feature type="domain" description="Peptidase M16 N-terminal" evidence="1">
    <location>
        <begin position="18"/>
        <end position="76"/>
    </location>
</feature>
<evidence type="ECO:0000313" key="3">
    <source>
        <dbReference type="Proteomes" id="UP000236311"/>
    </source>
</evidence>
<dbReference type="EMBL" id="OFSM01000054">
    <property type="protein sequence ID" value="SOY32544.1"/>
    <property type="molecule type" value="Genomic_DNA"/>
</dbReference>
<reference evidence="2 3" key="1">
    <citation type="submission" date="2018-01" db="EMBL/GenBank/DDBJ databases">
        <authorList>
            <person name="Gaut B.S."/>
            <person name="Morton B.R."/>
            <person name="Clegg M.T."/>
            <person name="Duvall M.R."/>
        </authorList>
    </citation>
    <scope>NUCLEOTIDE SEQUENCE [LARGE SCALE GENOMIC DNA]</scope>
    <source>
        <strain evidence="2">GP69</strain>
    </source>
</reference>
<dbReference type="Gene3D" id="3.30.830.10">
    <property type="entry name" value="Metalloenzyme, LuxS/M16 peptidase-like"/>
    <property type="match status" value="1"/>
</dbReference>
<accession>A0A2K4ZPX8</accession>
<dbReference type="Proteomes" id="UP000236311">
    <property type="component" value="Unassembled WGS sequence"/>
</dbReference>
<dbReference type="OrthoDB" id="9811314at2"/>
<dbReference type="GO" id="GO:0046872">
    <property type="term" value="F:metal ion binding"/>
    <property type="evidence" value="ECO:0007669"/>
    <property type="project" value="InterPro"/>
</dbReference>
<dbReference type="AlphaFoldDB" id="A0A2K4ZPX8"/>
<dbReference type="InterPro" id="IPR011249">
    <property type="entry name" value="Metalloenz_LuxS/M16"/>
</dbReference>
<dbReference type="InterPro" id="IPR011765">
    <property type="entry name" value="Pept_M16_N"/>
</dbReference>
<evidence type="ECO:0000313" key="2">
    <source>
        <dbReference type="EMBL" id="SOY32544.1"/>
    </source>
</evidence>
<dbReference type="SUPFAM" id="SSF63411">
    <property type="entry name" value="LuxS/MPP-like metallohydrolase"/>
    <property type="match status" value="1"/>
</dbReference>
<dbReference type="Pfam" id="PF00675">
    <property type="entry name" value="Peptidase_M16"/>
    <property type="match status" value="1"/>
</dbReference>